<evidence type="ECO:0000313" key="1">
    <source>
        <dbReference type="EMBL" id="KAI5648773.1"/>
    </source>
</evidence>
<protein>
    <submittedName>
        <fullName evidence="1">Uncharacterized protein</fullName>
    </submittedName>
</protein>
<evidence type="ECO:0000313" key="2">
    <source>
        <dbReference type="Proteomes" id="UP001060085"/>
    </source>
</evidence>
<sequence>MGPSSIPIYVIRSASTRRHSKRPHPLFIYTVARCILLVGRYEVVLYKFSPRLCLTFERKSEKPFGLLLARSRQSPLSQVGSRDLSPAAATAAGEFGGTD</sequence>
<keyword evidence="2" id="KW-1185">Reference proteome</keyword>
<reference evidence="2" key="1">
    <citation type="journal article" date="2023" name="Nat. Plants">
        <title>Single-cell RNA sequencing provides a high-resolution roadmap for understanding the multicellular compartmentation of specialized metabolism.</title>
        <authorList>
            <person name="Sun S."/>
            <person name="Shen X."/>
            <person name="Li Y."/>
            <person name="Li Y."/>
            <person name="Wang S."/>
            <person name="Li R."/>
            <person name="Zhang H."/>
            <person name="Shen G."/>
            <person name="Guo B."/>
            <person name="Wei J."/>
            <person name="Xu J."/>
            <person name="St-Pierre B."/>
            <person name="Chen S."/>
            <person name="Sun C."/>
        </authorList>
    </citation>
    <scope>NUCLEOTIDE SEQUENCE [LARGE SCALE GENOMIC DNA]</scope>
</reference>
<dbReference type="Proteomes" id="UP001060085">
    <property type="component" value="Linkage Group LG08"/>
</dbReference>
<name>A0ACB9ZP04_CATRO</name>
<dbReference type="EMBL" id="CM044708">
    <property type="protein sequence ID" value="KAI5648773.1"/>
    <property type="molecule type" value="Genomic_DNA"/>
</dbReference>
<accession>A0ACB9ZP04</accession>
<comment type="caution">
    <text evidence="1">The sequence shown here is derived from an EMBL/GenBank/DDBJ whole genome shotgun (WGS) entry which is preliminary data.</text>
</comment>
<proteinExistence type="predicted"/>
<gene>
    <name evidence="1" type="ORF">M9H77_34778</name>
</gene>
<organism evidence="1 2">
    <name type="scientific">Catharanthus roseus</name>
    <name type="common">Madagascar periwinkle</name>
    <name type="synonym">Vinca rosea</name>
    <dbReference type="NCBI Taxonomy" id="4058"/>
    <lineage>
        <taxon>Eukaryota</taxon>
        <taxon>Viridiplantae</taxon>
        <taxon>Streptophyta</taxon>
        <taxon>Embryophyta</taxon>
        <taxon>Tracheophyta</taxon>
        <taxon>Spermatophyta</taxon>
        <taxon>Magnoliopsida</taxon>
        <taxon>eudicotyledons</taxon>
        <taxon>Gunneridae</taxon>
        <taxon>Pentapetalae</taxon>
        <taxon>asterids</taxon>
        <taxon>lamiids</taxon>
        <taxon>Gentianales</taxon>
        <taxon>Apocynaceae</taxon>
        <taxon>Rauvolfioideae</taxon>
        <taxon>Vinceae</taxon>
        <taxon>Catharanthinae</taxon>
        <taxon>Catharanthus</taxon>
    </lineage>
</organism>